<dbReference type="EMBL" id="HBUF01527842">
    <property type="protein sequence ID" value="CAG6750782.1"/>
    <property type="molecule type" value="Transcribed_RNA"/>
</dbReference>
<organism evidence="1">
    <name type="scientific">Cacopsylla melanoneura</name>
    <dbReference type="NCBI Taxonomy" id="428564"/>
    <lineage>
        <taxon>Eukaryota</taxon>
        <taxon>Metazoa</taxon>
        <taxon>Ecdysozoa</taxon>
        <taxon>Arthropoda</taxon>
        <taxon>Hexapoda</taxon>
        <taxon>Insecta</taxon>
        <taxon>Pterygota</taxon>
        <taxon>Neoptera</taxon>
        <taxon>Paraneoptera</taxon>
        <taxon>Hemiptera</taxon>
        <taxon>Sternorrhyncha</taxon>
        <taxon>Psylloidea</taxon>
        <taxon>Psyllidae</taxon>
        <taxon>Psyllinae</taxon>
        <taxon>Cacopsylla</taxon>
    </lineage>
</organism>
<proteinExistence type="predicted"/>
<name>A0A8D8ZNY2_9HEMI</name>
<dbReference type="AlphaFoldDB" id="A0A8D8ZNY2"/>
<protein>
    <submittedName>
        <fullName evidence="1">Uncharacterized protein</fullName>
    </submittedName>
</protein>
<sequence>MQFWISFLDMSLLPSKKVACDYSFGSCLKQFTLQSFKKTSCGSFKGSLATIFDRFETFQASIFRKRRLRLFQRVLIYYLHIFFKHFPQKNFAPRLGTPLFFSLSYVNSNVPAPPPKIFVVIDTPRL</sequence>
<accession>A0A8D8ZNY2</accession>
<dbReference type="EMBL" id="HBUF01527839">
    <property type="protein sequence ID" value="CAG6750777.1"/>
    <property type="molecule type" value="Transcribed_RNA"/>
</dbReference>
<evidence type="ECO:0000313" key="1">
    <source>
        <dbReference type="EMBL" id="CAG6750782.1"/>
    </source>
</evidence>
<reference evidence="1" key="1">
    <citation type="submission" date="2021-05" db="EMBL/GenBank/DDBJ databases">
        <authorList>
            <person name="Alioto T."/>
            <person name="Alioto T."/>
            <person name="Gomez Garrido J."/>
        </authorList>
    </citation>
    <scope>NUCLEOTIDE SEQUENCE</scope>
</reference>
<dbReference type="EMBL" id="HBUF01527841">
    <property type="protein sequence ID" value="CAG6750780.1"/>
    <property type="molecule type" value="Transcribed_RNA"/>
</dbReference>